<evidence type="ECO:0000313" key="7">
    <source>
        <dbReference type="EMBL" id="MBX0294074.1"/>
    </source>
</evidence>
<evidence type="ECO:0000256" key="5">
    <source>
        <dbReference type="ARBA" id="ARBA00023002"/>
    </source>
</evidence>
<organism evidence="7 8">
    <name type="scientific">Haloarcula nitratireducens</name>
    <dbReference type="NCBI Taxonomy" id="2487749"/>
    <lineage>
        <taxon>Archaea</taxon>
        <taxon>Methanobacteriati</taxon>
        <taxon>Methanobacteriota</taxon>
        <taxon>Stenosarchaea group</taxon>
        <taxon>Halobacteria</taxon>
        <taxon>Halobacteriales</taxon>
        <taxon>Haloarculaceae</taxon>
        <taxon>Haloarcula</taxon>
    </lineage>
</organism>
<dbReference type="InterPro" id="IPR016167">
    <property type="entry name" value="FAD-bd_PCMH_sub1"/>
</dbReference>
<evidence type="ECO:0000313" key="8">
    <source>
        <dbReference type="Proteomes" id="UP001430455"/>
    </source>
</evidence>
<dbReference type="InterPro" id="IPR006094">
    <property type="entry name" value="Oxid_FAD_bind_N"/>
</dbReference>
<evidence type="ECO:0000256" key="3">
    <source>
        <dbReference type="ARBA" id="ARBA00022630"/>
    </source>
</evidence>
<evidence type="ECO:0000256" key="2">
    <source>
        <dbReference type="ARBA" id="ARBA00005466"/>
    </source>
</evidence>
<dbReference type="EMBL" id="RKLT01000001">
    <property type="protein sequence ID" value="MBX0294074.1"/>
    <property type="molecule type" value="Genomic_DNA"/>
</dbReference>
<dbReference type="PROSITE" id="PS00862">
    <property type="entry name" value="OX2_COVAL_FAD"/>
    <property type="match status" value="1"/>
</dbReference>
<dbReference type="InterPro" id="IPR006093">
    <property type="entry name" value="Oxy_OxRdtase_FAD_BS"/>
</dbReference>
<dbReference type="SUPFAM" id="SSF56176">
    <property type="entry name" value="FAD-binding/transporter-associated domain-like"/>
    <property type="match status" value="1"/>
</dbReference>
<dbReference type="PANTHER" id="PTHR42973:SF39">
    <property type="entry name" value="FAD-BINDING PCMH-TYPE DOMAIN-CONTAINING PROTEIN"/>
    <property type="match status" value="1"/>
</dbReference>
<dbReference type="InterPro" id="IPR016166">
    <property type="entry name" value="FAD-bd_PCMH"/>
</dbReference>
<dbReference type="InterPro" id="IPR036318">
    <property type="entry name" value="FAD-bd_PCMH-like_sf"/>
</dbReference>
<keyword evidence="5" id="KW-0560">Oxidoreductase</keyword>
<evidence type="ECO:0000259" key="6">
    <source>
        <dbReference type="PROSITE" id="PS51387"/>
    </source>
</evidence>
<proteinExistence type="inferred from homology"/>
<dbReference type="Pfam" id="PF01565">
    <property type="entry name" value="FAD_binding_4"/>
    <property type="match status" value="1"/>
</dbReference>
<dbReference type="PROSITE" id="PS51387">
    <property type="entry name" value="FAD_PCMH"/>
    <property type="match status" value="1"/>
</dbReference>
<dbReference type="Gene3D" id="3.40.462.20">
    <property type="match status" value="1"/>
</dbReference>
<accession>A0AAW4P842</accession>
<dbReference type="Gene3D" id="3.30.465.10">
    <property type="match status" value="1"/>
</dbReference>
<dbReference type="PANTHER" id="PTHR42973">
    <property type="entry name" value="BINDING OXIDOREDUCTASE, PUTATIVE (AFU_ORTHOLOGUE AFUA_1G17690)-RELATED"/>
    <property type="match status" value="1"/>
</dbReference>
<dbReference type="Proteomes" id="UP001430455">
    <property type="component" value="Unassembled WGS sequence"/>
</dbReference>
<dbReference type="InterPro" id="IPR012951">
    <property type="entry name" value="BBE"/>
</dbReference>
<dbReference type="GO" id="GO:0071949">
    <property type="term" value="F:FAD binding"/>
    <property type="evidence" value="ECO:0007669"/>
    <property type="project" value="InterPro"/>
</dbReference>
<dbReference type="RefSeq" id="WP_220578750.1">
    <property type="nucleotide sequence ID" value="NZ_RKLT01000001.1"/>
</dbReference>
<evidence type="ECO:0000256" key="1">
    <source>
        <dbReference type="ARBA" id="ARBA00001974"/>
    </source>
</evidence>
<feature type="domain" description="FAD-binding PCMH-type" evidence="6">
    <location>
        <begin position="47"/>
        <end position="217"/>
    </location>
</feature>
<dbReference type="Pfam" id="PF08031">
    <property type="entry name" value="BBE"/>
    <property type="match status" value="1"/>
</dbReference>
<sequence length="470" mass="51164">MSQEPTDSPAELPDAQIAPLRERVRGELVTPSHPEYDETRAIWNAMIDRRPALIVRCTGAADVVACVDFARENDLEIAVHGGGHNVAGKSVTEGGLMIDLSPMNGVRVDRAARTVRAGGGAELGDVDHETQVFGLATALGAVSETGIAGLTLNGGYGHLSREYGLAADNLVSADVVTADGEVLTVSEDSHEDLFWAIRGGGGNFGVVTSFEYELHEVGPEVYAFFAWFHGDDAETVFDGFREWADTAPRDAGVLPFLGHVPELDEFPEPSWGEPAVAMLGSFRGERGDAEDVYAALRESATPIADLSGPMPYEALQSMLDADYPDGLRYYWKSVFLTELTDEVVDIAVRYNESAPSALSTLDVWHLGGAVADVPEDATAFWHRDKPFMFNVEANWEDASDDDANVEWARDCFDEIAALDVASGRYGNFPGFAEDPTTMLYGDNYDRLAEVKTKYDPENVFHLNQNVEPRT</sequence>
<reference evidence="7 8" key="1">
    <citation type="submission" date="2021-06" db="EMBL/GenBank/DDBJ databases">
        <title>Halomicroarcula sp. a new haloarchaeum isolated from saline soil.</title>
        <authorList>
            <person name="Duran-Viseras A."/>
            <person name="Sanchez-Porro C."/>
            <person name="Ventosa A."/>
        </authorList>
    </citation>
    <scope>NUCLEOTIDE SEQUENCE [LARGE SCALE GENOMIC DNA]</scope>
    <source>
        <strain evidence="7 8">F27</strain>
    </source>
</reference>
<dbReference type="InterPro" id="IPR050416">
    <property type="entry name" value="FAD-linked_Oxidoreductase"/>
</dbReference>
<protein>
    <submittedName>
        <fullName evidence="7">FAD-binding oxidoreductase</fullName>
    </submittedName>
</protein>
<keyword evidence="8" id="KW-1185">Reference proteome</keyword>
<keyword evidence="4" id="KW-0274">FAD</keyword>
<comment type="similarity">
    <text evidence="2">Belongs to the oxygen-dependent FAD-linked oxidoreductase family.</text>
</comment>
<keyword evidence="3" id="KW-0285">Flavoprotein</keyword>
<dbReference type="GO" id="GO:0016491">
    <property type="term" value="F:oxidoreductase activity"/>
    <property type="evidence" value="ECO:0007669"/>
    <property type="project" value="UniProtKB-KW"/>
</dbReference>
<dbReference type="Gene3D" id="3.30.43.10">
    <property type="entry name" value="Uridine Diphospho-n-acetylenolpyruvylglucosamine Reductase, domain 2"/>
    <property type="match status" value="1"/>
</dbReference>
<evidence type="ECO:0000256" key="4">
    <source>
        <dbReference type="ARBA" id="ARBA00022827"/>
    </source>
</evidence>
<dbReference type="AlphaFoldDB" id="A0AAW4P842"/>
<gene>
    <name evidence="7" type="ORF">EGH23_04155</name>
</gene>
<dbReference type="InterPro" id="IPR016169">
    <property type="entry name" value="FAD-bd_PCMH_sub2"/>
</dbReference>
<comment type="cofactor">
    <cofactor evidence="1">
        <name>FAD</name>
        <dbReference type="ChEBI" id="CHEBI:57692"/>
    </cofactor>
</comment>
<comment type="caution">
    <text evidence="7">The sequence shown here is derived from an EMBL/GenBank/DDBJ whole genome shotgun (WGS) entry which is preliminary data.</text>
</comment>
<name>A0AAW4P842_9EURY</name>